<keyword evidence="1 4" id="KW-0732">Signal</keyword>
<dbReference type="Gene3D" id="2.90.10.10">
    <property type="entry name" value="Bulb-type lectin domain"/>
    <property type="match status" value="1"/>
</dbReference>
<feature type="domain" description="Bulb-type lectin" evidence="5">
    <location>
        <begin position="38"/>
        <end position="154"/>
    </location>
</feature>
<keyword evidence="2" id="KW-0325">Glycoprotein</keyword>
<dbReference type="SMART" id="SM00108">
    <property type="entry name" value="B_lectin"/>
    <property type="match status" value="1"/>
</dbReference>
<protein>
    <recommendedName>
        <fullName evidence="5">Bulb-type lectin domain-containing protein</fullName>
    </recommendedName>
</protein>
<dbReference type="PIRSF" id="PIRSF002686">
    <property type="entry name" value="SLG"/>
    <property type="match status" value="1"/>
</dbReference>
<organism evidence="6 7">
    <name type="scientific">Nepenthes gracilis</name>
    <name type="common">Slender pitcher plant</name>
    <dbReference type="NCBI Taxonomy" id="150966"/>
    <lineage>
        <taxon>Eukaryota</taxon>
        <taxon>Viridiplantae</taxon>
        <taxon>Streptophyta</taxon>
        <taxon>Embryophyta</taxon>
        <taxon>Tracheophyta</taxon>
        <taxon>Spermatophyta</taxon>
        <taxon>Magnoliopsida</taxon>
        <taxon>eudicotyledons</taxon>
        <taxon>Gunneridae</taxon>
        <taxon>Pentapetalae</taxon>
        <taxon>Caryophyllales</taxon>
        <taxon>Nepenthaceae</taxon>
        <taxon>Nepenthes</taxon>
    </lineage>
</organism>
<feature type="transmembrane region" description="Helical" evidence="3">
    <location>
        <begin position="404"/>
        <end position="428"/>
    </location>
</feature>
<name>A0AAD3T9W7_NEPGR</name>
<sequence>MKLIAFCFLVLLFFAICCCKSEISVGYRLTLAVPIELIEGFLGEAYLMETDQMPVNFKTALSVEAVDGRYTCSLGVFLGGVKVWTSGHRSKFYTTETCVLELAEDGDLHLKGADERVGWRTGTSGQGVEKLQLLESGNLALIDTMAKIRWQTFNFPTDVLLWGQRLSVATHLTSFPSNATYFFSFEIQHDKSASTSTRAKRKLTSRGLVLFDDKFQNFAQILSQGLEPVRFLALENDTGNLGLYHYSPYDDNFEASFQALDAPCDLPIACSPYGICTLSSGCSCIRISAKDENTSSGACGSVREGLCGEDQAEMLELEVGSVLRSASSKINISKEECGSLCLDDCNCAAALYASGVGGRNIQECSFYDLVRGVRQVKRGSGLSYLVKVPKGEGGIHRKSGLRKWVLILIVAADLLVLSLVLGGIGYYYMIWNKKDEII</sequence>
<evidence type="ECO:0000259" key="5">
    <source>
        <dbReference type="PROSITE" id="PS50927"/>
    </source>
</evidence>
<proteinExistence type="predicted"/>
<dbReference type="InterPro" id="IPR051343">
    <property type="entry name" value="G-type_lectin_kinases/EP1-like"/>
</dbReference>
<evidence type="ECO:0000256" key="3">
    <source>
        <dbReference type="SAM" id="Phobius"/>
    </source>
</evidence>
<dbReference type="Pfam" id="PF01453">
    <property type="entry name" value="B_lectin"/>
    <property type="match status" value="1"/>
</dbReference>
<dbReference type="PROSITE" id="PS50927">
    <property type="entry name" value="BULB_LECTIN"/>
    <property type="match status" value="1"/>
</dbReference>
<evidence type="ECO:0000313" key="6">
    <source>
        <dbReference type="EMBL" id="GMH26375.1"/>
    </source>
</evidence>
<keyword evidence="3" id="KW-0472">Membrane</keyword>
<reference evidence="6" key="1">
    <citation type="submission" date="2023-05" db="EMBL/GenBank/DDBJ databases">
        <title>Nepenthes gracilis genome sequencing.</title>
        <authorList>
            <person name="Fukushima K."/>
        </authorList>
    </citation>
    <scope>NUCLEOTIDE SEQUENCE</scope>
    <source>
        <strain evidence="6">SING2019-196</strain>
    </source>
</reference>
<feature type="chain" id="PRO_5042181717" description="Bulb-type lectin domain-containing protein" evidence="4">
    <location>
        <begin position="20"/>
        <end position="438"/>
    </location>
</feature>
<keyword evidence="7" id="KW-1185">Reference proteome</keyword>
<dbReference type="InterPro" id="IPR001480">
    <property type="entry name" value="Bulb-type_lectin_dom"/>
</dbReference>
<accession>A0AAD3T9W7</accession>
<evidence type="ECO:0000256" key="4">
    <source>
        <dbReference type="SAM" id="SignalP"/>
    </source>
</evidence>
<evidence type="ECO:0000256" key="1">
    <source>
        <dbReference type="ARBA" id="ARBA00022729"/>
    </source>
</evidence>
<dbReference type="PANTHER" id="PTHR47976:SF120">
    <property type="entry name" value="G-TYPE LECTIN S-RECEPTOR-LIKE SERINE_THREONINE-PROTEIN KINASE SD2-5"/>
    <property type="match status" value="1"/>
</dbReference>
<dbReference type="PANTHER" id="PTHR47976">
    <property type="entry name" value="G-TYPE LECTIN S-RECEPTOR-LIKE SERINE/THREONINE-PROTEIN KINASE SD2-5"/>
    <property type="match status" value="1"/>
</dbReference>
<gene>
    <name evidence="6" type="ORF">Nepgr_028218</name>
</gene>
<evidence type="ECO:0000313" key="7">
    <source>
        <dbReference type="Proteomes" id="UP001279734"/>
    </source>
</evidence>
<feature type="signal peptide" evidence="4">
    <location>
        <begin position="1"/>
        <end position="19"/>
    </location>
</feature>
<comment type="caution">
    <text evidence="6">The sequence shown here is derived from an EMBL/GenBank/DDBJ whole genome shotgun (WGS) entry which is preliminary data.</text>
</comment>
<keyword evidence="3" id="KW-0812">Transmembrane</keyword>
<dbReference type="EMBL" id="BSYO01000031">
    <property type="protein sequence ID" value="GMH26375.1"/>
    <property type="molecule type" value="Genomic_DNA"/>
</dbReference>
<dbReference type="InterPro" id="IPR035446">
    <property type="entry name" value="SLSG/EP1"/>
</dbReference>
<evidence type="ECO:0000256" key="2">
    <source>
        <dbReference type="ARBA" id="ARBA00023180"/>
    </source>
</evidence>
<dbReference type="SUPFAM" id="SSF51110">
    <property type="entry name" value="alpha-D-mannose-specific plant lectins"/>
    <property type="match status" value="1"/>
</dbReference>
<dbReference type="Proteomes" id="UP001279734">
    <property type="component" value="Unassembled WGS sequence"/>
</dbReference>
<dbReference type="InterPro" id="IPR036426">
    <property type="entry name" value="Bulb-type_lectin_dom_sf"/>
</dbReference>
<keyword evidence="3" id="KW-1133">Transmembrane helix</keyword>
<dbReference type="AlphaFoldDB" id="A0AAD3T9W7"/>